<sequence>MQNTPLRNCSFNQKRSRAWNKKFGSGIRIPKQDCGKILKRSYIGEGGISVFLPLPEHSGYLPDGLNPSSMQNLPLRLTADVKEKIRTKASLTLLPQPLQLKGYNEHLDQRVDQCQTFEDFTILLDNLYLCENETGCIFLGNDRWEVNDSTTWLTPKHPDFAGATQRCGHDKIYGWDCGHTRVWANSSAMALPKNTFLICGDSAWHGIPRYAHGGPCYLGKLTLLAPNMTMVALLKKNLDRDRAKRDISQLNPDCDDNVEL</sequence>
<reference evidence="1 2" key="1">
    <citation type="journal article" date="2018" name="Proc. R. Soc. B">
        <title>A non-coding region near Follistatin controls head colour polymorphism in the Gouldian finch.</title>
        <authorList>
            <person name="Toomey M.B."/>
            <person name="Marques C.I."/>
            <person name="Andrade P."/>
            <person name="Araujo P.M."/>
            <person name="Sabatino S."/>
            <person name="Gazda M.A."/>
            <person name="Afonso S."/>
            <person name="Lopes R.J."/>
            <person name="Corbo J.C."/>
            <person name="Carneiro M."/>
        </authorList>
    </citation>
    <scope>NUCLEOTIDE SEQUENCE [LARGE SCALE GENOMIC DNA]</scope>
    <source>
        <strain evidence="1">Red01</strain>
        <tissue evidence="1">Muscle</tissue>
    </source>
</reference>
<gene>
    <name evidence="1" type="ORF">DV515_00018584</name>
</gene>
<accession>A0A3L8Q7X2</accession>
<keyword evidence="2" id="KW-1185">Reference proteome</keyword>
<dbReference type="AlphaFoldDB" id="A0A3L8Q7X2"/>
<evidence type="ECO:0000313" key="1">
    <source>
        <dbReference type="EMBL" id="RLV63132.1"/>
    </source>
</evidence>
<name>A0A3L8Q7X2_CHLGU</name>
<dbReference type="Proteomes" id="UP000276834">
    <property type="component" value="Unassembled WGS sequence"/>
</dbReference>
<dbReference type="EMBL" id="QUSF01003766">
    <property type="protein sequence ID" value="RLV63132.1"/>
    <property type="molecule type" value="Genomic_DNA"/>
</dbReference>
<proteinExistence type="predicted"/>
<dbReference type="InterPro" id="IPR005166">
    <property type="entry name" value="RSV_p95_env"/>
</dbReference>
<organism evidence="1 2">
    <name type="scientific">Chloebia gouldiae</name>
    <name type="common">Gouldian finch</name>
    <name type="synonym">Erythrura gouldiae</name>
    <dbReference type="NCBI Taxonomy" id="44316"/>
    <lineage>
        <taxon>Eukaryota</taxon>
        <taxon>Metazoa</taxon>
        <taxon>Chordata</taxon>
        <taxon>Craniata</taxon>
        <taxon>Vertebrata</taxon>
        <taxon>Euteleostomi</taxon>
        <taxon>Archelosauria</taxon>
        <taxon>Archosauria</taxon>
        <taxon>Dinosauria</taxon>
        <taxon>Saurischia</taxon>
        <taxon>Theropoda</taxon>
        <taxon>Coelurosauria</taxon>
        <taxon>Aves</taxon>
        <taxon>Neognathae</taxon>
        <taxon>Neoaves</taxon>
        <taxon>Telluraves</taxon>
        <taxon>Australaves</taxon>
        <taxon>Passeriformes</taxon>
        <taxon>Passeroidea</taxon>
        <taxon>Passeridae</taxon>
        <taxon>Chloebia</taxon>
    </lineage>
</organism>
<comment type="caution">
    <text evidence="1">The sequence shown here is derived from an EMBL/GenBank/DDBJ whole genome shotgun (WGS) entry which is preliminary data.</text>
</comment>
<protein>
    <submittedName>
        <fullName evidence="1">Uncharacterized protein</fullName>
    </submittedName>
</protein>
<dbReference type="OrthoDB" id="9838443at2759"/>
<evidence type="ECO:0000313" key="2">
    <source>
        <dbReference type="Proteomes" id="UP000276834"/>
    </source>
</evidence>
<dbReference type="Pfam" id="PF03708">
    <property type="entry name" value="Avian_gp85"/>
    <property type="match status" value="1"/>
</dbReference>